<dbReference type="AlphaFoldDB" id="A0AAE3K9J3"/>
<evidence type="ECO:0000313" key="2">
    <source>
        <dbReference type="EMBL" id="MCL9818397.1"/>
    </source>
</evidence>
<reference evidence="2" key="1">
    <citation type="journal article" date="2022" name="Syst. Appl. Microbiol.">
        <title>Natronocalculus amylovorans gen. nov., sp. nov., and Natranaeroarchaeum aerophilus sp. nov., dominant culturable amylolytic natronoarchaea from hypersaline soda lakes in southwestern Siberia.</title>
        <authorList>
            <person name="Sorokin D.Y."/>
            <person name="Elcheninov A.G."/>
            <person name="Khizhniak T.V."/>
            <person name="Koenen M."/>
            <person name="Bale N.J."/>
            <person name="Damste J.S.S."/>
            <person name="Kublanov I.V."/>
        </authorList>
    </citation>
    <scope>NUCLEOTIDE SEQUENCE</scope>
    <source>
        <strain evidence="2">AArc-St2</strain>
    </source>
</reference>
<evidence type="ECO:0000313" key="3">
    <source>
        <dbReference type="Proteomes" id="UP001203207"/>
    </source>
</evidence>
<dbReference type="Proteomes" id="UP001203207">
    <property type="component" value="Unassembled WGS sequence"/>
</dbReference>
<proteinExistence type="predicted"/>
<gene>
    <name evidence="2" type="ORF">AArcSt2_15755</name>
</gene>
<keyword evidence="1" id="KW-0812">Transmembrane</keyword>
<keyword evidence="1" id="KW-0472">Membrane</keyword>
<dbReference type="RefSeq" id="WP_250586079.1">
    <property type="nucleotide sequence ID" value="NZ_JAKRVX010000011.1"/>
</dbReference>
<comment type="caution">
    <text evidence="2">The sequence shown here is derived from an EMBL/GenBank/DDBJ whole genome shotgun (WGS) entry which is preliminary data.</text>
</comment>
<organism evidence="2 3">
    <name type="scientific">Natronocalculus amylovorans</name>
    <dbReference type="NCBI Taxonomy" id="2917812"/>
    <lineage>
        <taxon>Archaea</taxon>
        <taxon>Methanobacteriati</taxon>
        <taxon>Methanobacteriota</taxon>
        <taxon>Stenosarchaea group</taxon>
        <taxon>Halobacteria</taxon>
        <taxon>Halobacteriales</taxon>
        <taxon>Haloferacaceae</taxon>
        <taxon>Natronocalculus</taxon>
    </lineage>
</organism>
<accession>A0AAE3K9J3</accession>
<keyword evidence="1" id="KW-1133">Transmembrane helix</keyword>
<protein>
    <submittedName>
        <fullName evidence="2">Uncharacterized protein</fullName>
    </submittedName>
</protein>
<evidence type="ECO:0000256" key="1">
    <source>
        <dbReference type="SAM" id="Phobius"/>
    </source>
</evidence>
<feature type="transmembrane region" description="Helical" evidence="1">
    <location>
        <begin position="12"/>
        <end position="35"/>
    </location>
</feature>
<dbReference type="EMBL" id="JAKRVX010000011">
    <property type="protein sequence ID" value="MCL9818397.1"/>
    <property type="molecule type" value="Genomic_DNA"/>
</dbReference>
<keyword evidence="3" id="KW-1185">Reference proteome</keyword>
<sequence length="167" mass="18827">MLSLGGNGILLFIDTIVSLLAILGFLFAVVSYYILRTTVLPRIGQFQVTSDPTGTIVTRIRQERHPGEFSKPTTELHVSLQARNPTHGSVYIYAIELTLPELEWPKQLLESEVELPPQQLFTETFVQPIHDAKSFSGTVEGEIRFKTSAGDARRPIRFSKHTIDKYQ</sequence>
<name>A0AAE3K9J3_9EURY</name>
<reference evidence="2" key="2">
    <citation type="submission" date="2022-02" db="EMBL/GenBank/DDBJ databases">
        <authorList>
            <person name="Elcheninov A.G."/>
            <person name="Sorokin D.Y."/>
            <person name="Kublanov I.V."/>
        </authorList>
    </citation>
    <scope>NUCLEOTIDE SEQUENCE</scope>
    <source>
        <strain evidence="2">AArc-St2</strain>
    </source>
</reference>